<feature type="region of interest" description="Disordered" evidence="1">
    <location>
        <begin position="1142"/>
        <end position="1179"/>
    </location>
</feature>
<gene>
    <name evidence="2" type="ORF">LALA0_S03e07866g</name>
</gene>
<dbReference type="EMBL" id="LN736362">
    <property type="protein sequence ID" value="CEP61658.1"/>
    <property type="molecule type" value="Genomic_DNA"/>
</dbReference>
<feature type="compositionally biased region" description="Low complexity" evidence="1">
    <location>
        <begin position="1016"/>
        <end position="1027"/>
    </location>
</feature>
<evidence type="ECO:0000256" key="1">
    <source>
        <dbReference type="SAM" id="MobiDB-lite"/>
    </source>
</evidence>
<feature type="compositionally biased region" description="Polar residues" evidence="1">
    <location>
        <begin position="1148"/>
        <end position="1168"/>
    </location>
</feature>
<name>A0A0C7MVR5_9SACH</name>
<keyword evidence="3" id="KW-1185">Reference proteome</keyword>
<dbReference type="GO" id="GO:0016020">
    <property type="term" value="C:membrane"/>
    <property type="evidence" value="ECO:0007669"/>
    <property type="project" value="TreeGrafter"/>
</dbReference>
<evidence type="ECO:0000313" key="3">
    <source>
        <dbReference type="Proteomes" id="UP000054304"/>
    </source>
</evidence>
<dbReference type="GO" id="GO:0000138">
    <property type="term" value="C:Golgi trans cisterna"/>
    <property type="evidence" value="ECO:0007669"/>
    <property type="project" value="TreeGrafter"/>
</dbReference>
<organism evidence="2 3">
    <name type="scientific">Lachancea lanzarotensis</name>
    <dbReference type="NCBI Taxonomy" id="1245769"/>
    <lineage>
        <taxon>Eukaryota</taxon>
        <taxon>Fungi</taxon>
        <taxon>Dikarya</taxon>
        <taxon>Ascomycota</taxon>
        <taxon>Saccharomycotina</taxon>
        <taxon>Saccharomycetes</taxon>
        <taxon>Saccharomycetales</taxon>
        <taxon>Saccharomycetaceae</taxon>
        <taxon>Lachancea</taxon>
    </lineage>
</organism>
<dbReference type="PANTHER" id="PTHR21575">
    <property type="entry name" value="PROTEIN HID1"/>
    <property type="match status" value="1"/>
</dbReference>
<dbReference type="InterPro" id="IPR026705">
    <property type="entry name" value="Hid-1/Ecm30"/>
</dbReference>
<feature type="compositionally biased region" description="Polar residues" evidence="1">
    <location>
        <begin position="1078"/>
        <end position="1087"/>
    </location>
</feature>
<dbReference type="Proteomes" id="UP000054304">
    <property type="component" value="Unassembled WGS sequence"/>
</dbReference>
<dbReference type="STRING" id="1245769.A0A0C7MVR5"/>
<protein>
    <submittedName>
        <fullName evidence="2">LALA0S03e07866g1_1</fullName>
    </submittedName>
</protein>
<dbReference type="Pfam" id="PF12722">
    <property type="entry name" value="Hid1"/>
    <property type="match status" value="2"/>
</dbReference>
<dbReference type="OrthoDB" id="432953at2759"/>
<feature type="compositionally biased region" description="Polar residues" evidence="1">
    <location>
        <begin position="1038"/>
        <end position="1049"/>
    </location>
</feature>
<accession>A0A0C7MVR5</accession>
<feature type="region of interest" description="Disordered" evidence="1">
    <location>
        <begin position="1016"/>
        <end position="1049"/>
    </location>
</feature>
<evidence type="ECO:0000313" key="2">
    <source>
        <dbReference type="EMBL" id="CEP61658.1"/>
    </source>
</evidence>
<dbReference type="GeneID" id="34685088"/>
<proteinExistence type="predicted"/>
<dbReference type="GO" id="GO:0005797">
    <property type="term" value="C:Golgi medial cisterna"/>
    <property type="evidence" value="ECO:0007669"/>
    <property type="project" value="TreeGrafter"/>
</dbReference>
<dbReference type="PANTHER" id="PTHR21575:SF12">
    <property type="entry name" value="PROTEIN HID1"/>
    <property type="match status" value="1"/>
</dbReference>
<dbReference type="AlphaFoldDB" id="A0A0C7MVR5"/>
<dbReference type="HOGENOM" id="CLU_003989_0_0_1"/>
<dbReference type="RefSeq" id="XP_022627892.1">
    <property type="nucleotide sequence ID" value="XM_022773416.1"/>
</dbReference>
<reference evidence="2 3" key="1">
    <citation type="submission" date="2014-12" db="EMBL/GenBank/DDBJ databases">
        <authorList>
            <person name="Neuveglise Cecile"/>
        </authorList>
    </citation>
    <scope>NUCLEOTIDE SEQUENCE [LARGE SCALE GENOMIC DNA]</scope>
    <source>
        <strain evidence="2 3">CBS 12615</strain>
    </source>
</reference>
<feature type="region of interest" description="Disordered" evidence="1">
    <location>
        <begin position="1068"/>
        <end position="1090"/>
    </location>
</feature>
<sequence>MGQSDSKLAQYREHVFRLADHISTPLYSPSVSYQEIIRYYNDPNSWSRKDFPDPFSAYFNAFVVPSAEARDIYSMVSSQELQFMCDSNMTNFTNFVRFVAFKIHVLSCLLQNCDSAATFKLRESQLLTCTRLLTKVMPIFFEMDLDQKEEDSVFWNQNSSRVLQCDGLVSEENARLNVNHVSTEPQDLVPLGVLIVQACVKLLFIKGFTVPLTRQAPKEFGKTSFLLWENGINTSETNYTYPNPTLDSKRLEILRLLLTLSSKQLYSQNIPKFLVVLTMSVPEFHSICLTSSLINLACRSCRSNDDNNGLQYLSNSYHSSSKSSQMTSMRKALTMTGLQLLNVSMLCPLDGEHRNKTQEFLYGLNLYSTNYKINNLVLTYLGTLAREFDLKFILVNLATLLKRPMEQAIEIESNPFYLLGTSAGGSTNGKRASQARANVSKSITQARPLPHLPRVTLQVVILMWELMKCNKSFENYVADKYANKLILVCVYYIKNFSEGSERHTDFIPLISGFATYLSSKKLVLSKMQCCFNVNYYANKIPDSFKISVGDASRLTFRDFAIMHLSNMACIQVKDNNVLNASLFEIIFNLLSIPGEIQDEDLVQLSSDKSSKTTGLGYNASVALLRLVARMTSKEFLKTFSDESSHDTLESSNEDLENSGKKVIKRGYGTSPGFKLDLLALLIQAFNSCVINHFKDSKHLLFVFCRQQNVIKQLKSILTEISSEVNYDYFDQARNSGKKLALHIDDYFDDSVPKDIRYNWQNDRSYADHDEYDMIEKAQLQSLMIFEPHRQEMEEVERAAEKMAQGSPNKTIELYEHADDEQDIISESTALLLALRPYRPFGLTFRKKLKLRKEESLENSWLGADPLCLMTTIIRVVTKEFPAIFDVSGDKYLVQLRLILKFEDALKKQVKLLIPSQVSLLGSDCRTLKLDWRSNRTASIWYRSAVWKDIFNFNSVPFISTFSKEGAPQDAGSQSYPQSLSQPQTPKLERWNSQGSSLSRTNSNNSLSTNYLLHQESNSIPNSAPNSPVVGSGKPTWVSGKSHSGNQNGERSSIFGFSWAGFHKPQTAKIDEESEDQNNDPNNSQSGSFVLDPGLLKPNVWVGTRISLFKVRVDERENYSLVDMTSNFLRRLRFGGSPHANAPEGIMVTSGTLTPGTSRPWTPRGSLTGTALPANSKAIK</sequence>
<feature type="region of interest" description="Disordered" evidence="1">
    <location>
        <begin position="968"/>
        <end position="1002"/>
    </location>
</feature>
<feature type="compositionally biased region" description="Low complexity" evidence="1">
    <location>
        <begin position="972"/>
        <end position="985"/>
    </location>
</feature>